<dbReference type="CDD" id="cd01948">
    <property type="entry name" value="EAL"/>
    <property type="match status" value="1"/>
</dbReference>
<dbReference type="SMART" id="SM00448">
    <property type="entry name" value="REC"/>
    <property type="match status" value="1"/>
</dbReference>
<keyword evidence="1" id="KW-0597">Phosphoprotein</keyword>
<keyword evidence="4" id="KW-0378">Hydrolase</keyword>
<dbReference type="Gene3D" id="3.40.50.2300">
    <property type="match status" value="1"/>
</dbReference>
<dbReference type="InterPro" id="IPR011006">
    <property type="entry name" value="CheY-like_superfamily"/>
</dbReference>
<evidence type="ECO:0000259" key="3">
    <source>
        <dbReference type="PROSITE" id="PS50883"/>
    </source>
</evidence>
<dbReference type="InterPro" id="IPR001789">
    <property type="entry name" value="Sig_transdc_resp-reg_receiver"/>
</dbReference>
<evidence type="ECO:0000313" key="4">
    <source>
        <dbReference type="EMBL" id="MEN3069918.1"/>
    </source>
</evidence>
<sequence length="406" mass="44242">MNTSLPISRSLLDQGVLVVDDSAVQRMHTVSALQAMGISLVTQAGDGIQALQQLDSLQPIPALMVIDLEMPVMDGVELIHRLAQRGAPPAVIVASSREQVLIESVESMIKDLGIPLLGAVRKPVTEDTLRKLIGRMDITVGRRRTDAVSRPGVCYSQLFSAIHDGQIRPYFQPKVELDSGFTRGVEALARWVTPEGRVIPPADFIELAEQHGLMNELTLSILEQSLAAADQWAQQGLSLSIAINLSPSSLGDMKLADAILARVEAAHFPHQRIVLEITESVMMQDAAALRDLIRLRLRGFGLSIDDYGTGFSSMQQLSRVPFSELKIDRSFVDGAHHRENLRAILESAIALGKRLGMSTVAEGVEQIEDWNLLKSLGCQSCQGYLLSPPVPAEAIPNFIAQQAKVQ</sequence>
<keyword evidence="5" id="KW-1185">Reference proteome</keyword>
<dbReference type="EMBL" id="JBDIVE010000009">
    <property type="protein sequence ID" value="MEN3069918.1"/>
    <property type="molecule type" value="Genomic_DNA"/>
</dbReference>
<evidence type="ECO:0000313" key="5">
    <source>
        <dbReference type="Proteomes" id="UP001410394"/>
    </source>
</evidence>
<protein>
    <submittedName>
        <fullName evidence="4">EAL domain-containing response regulator</fullName>
        <ecNumber evidence="4">3.1.4.52</ecNumber>
    </submittedName>
</protein>
<dbReference type="Gene3D" id="3.20.20.450">
    <property type="entry name" value="EAL domain"/>
    <property type="match status" value="1"/>
</dbReference>
<dbReference type="PANTHER" id="PTHR33121">
    <property type="entry name" value="CYCLIC DI-GMP PHOSPHODIESTERASE PDEF"/>
    <property type="match status" value="1"/>
</dbReference>
<dbReference type="Pfam" id="PF00563">
    <property type="entry name" value="EAL"/>
    <property type="match status" value="1"/>
</dbReference>
<dbReference type="EC" id="3.1.4.52" evidence="4"/>
<evidence type="ECO:0000259" key="2">
    <source>
        <dbReference type="PROSITE" id="PS50110"/>
    </source>
</evidence>
<feature type="domain" description="Response regulatory" evidence="2">
    <location>
        <begin position="15"/>
        <end position="137"/>
    </location>
</feature>
<dbReference type="SUPFAM" id="SSF52172">
    <property type="entry name" value="CheY-like"/>
    <property type="match status" value="1"/>
</dbReference>
<evidence type="ECO:0000256" key="1">
    <source>
        <dbReference type="PROSITE-ProRule" id="PRU00169"/>
    </source>
</evidence>
<proteinExistence type="predicted"/>
<dbReference type="InterPro" id="IPR035919">
    <property type="entry name" value="EAL_sf"/>
</dbReference>
<dbReference type="Proteomes" id="UP001410394">
    <property type="component" value="Unassembled WGS sequence"/>
</dbReference>
<feature type="domain" description="EAL" evidence="3">
    <location>
        <begin position="151"/>
        <end position="403"/>
    </location>
</feature>
<dbReference type="PROSITE" id="PS50883">
    <property type="entry name" value="EAL"/>
    <property type="match status" value="1"/>
</dbReference>
<comment type="caution">
    <text evidence="4">The sequence shown here is derived from an EMBL/GenBank/DDBJ whole genome shotgun (WGS) entry which is preliminary data.</text>
</comment>
<dbReference type="PROSITE" id="PS50110">
    <property type="entry name" value="RESPONSE_REGULATORY"/>
    <property type="match status" value="1"/>
</dbReference>
<dbReference type="Pfam" id="PF00072">
    <property type="entry name" value="Response_reg"/>
    <property type="match status" value="1"/>
</dbReference>
<dbReference type="SUPFAM" id="SSF141868">
    <property type="entry name" value="EAL domain-like"/>
    <property type="match status" value="1"/>
</dbReference>
<name>A0ABU9Z1K5_9RHOO</name>
<dbReference type="GO" id="GO:0071111">
    <property type="term" value="F:cyclic-guanylate-specific phosphodiesterase activity"/>
    <property type="evidence" value="ECO:0007669"/>
    <property type="project" value="UniProtKB-EC"/>
</dbReference>
<dbReference type="RefSeq" id="WP_345920692.1">
    <property type="nucleotide sequence ID" value="NZ_JBDIVE010000009.1"/>
</dbReference>
<dbReference type="InterPro" id="IPR050706">
    <property type="entry name" value="Cyclic-di-GMP_PDE-like"/>
</dbReference>
<dbReference type="InterPro" id="IPR001633">
    <property type="entry name" value="EAL_dom"/>
</dbReference>
<accession>A0ABU9Z1K5</accession>
<dbReference type="PANTHER" id="PTHR33121:SF79">
    <property type="entry name" value="CYCLIC DI-GMP PHOSPHODIESTERASE PDED-RELATED"/>
    <property type="match status" value="1"/>
</dbReference>
<gene>
    <name evidence="4" type="ORF">ABDB84_15660</name>
</gene>
<dbReference type="SMART" id="SM00052">
    <property type="entry name" value="EAL"/>
    <property type="match status" value="1"/>
</dbReference>
<reference evidence="4 5" key="1">
    <citation type="journal article" date="2018" name="Int. J. Syst. Evol. Microbiol.">
        <title>Uliginosibacterium sediminicola sp. nov., isolated from freshwater sediment.</title>
        <authorList>
            <person name="Hwang W.M."/>
            <person name="Kim S.M."/>
            <person name="Kang K."/>
            <person name="Ahn T.Y."/>
        </authorList>
    </citation>
    <scope>NUCLEOTIDE SEQUENCE [LARGE SCALE GENOMIC DNA]</scope>
    <source>
        <strain evidence="4 5">M1-21</strain>
    </source>
</reference>
<feature type="modified residue" description="4-aspartylphosphate" evidence="1">
    <location>
        <position position="67"/>
    </location>
</feature>
<organism evidence="4 5">
    <name type="scientific">Uliginosibacterium sediminicola</name>
    <dbReference type="NCBI Taxonomy" id="2024550"/>
    <lineage>
        <taxon>Bacteria</taxon>
        <taxon>Pseudomonadati</taxon>
        <taxon>Pseudomonadota</taxon>
        <taxon>Betaproteobacteria</taxon>
        <taxon>Rhodocyclales</taxon>
        <taxon>Zoogloeaceae</taxon>
        <taxon>Uliginosibacterium</taxon>
    </lineage>
</organism>